<evidence type="ECO:0000313" key="13">
    <source>
        <dbReference type="Proteomes" id="UP000216024"/>
    </source>
</evidence>
<keyword evidence="7" id="KW-0067">ATP-binding</keyword>
<keyword evidence="9" id="KW-0812">Transmembrane</keyword>
<comment type="caution">
    <text evidence="12">The sequence shown here is derived from an EMBL/GenBank/DDBJ whole genome shotgun (WGS) entry which is preliminary data.</text>
</comment>
<evidence type="ECO:0000256" key="4">
    <source>
        <dbReference type="ARBA" id="ARBA00022679"/>
    </source>
</evidence>
<evidence type="ECO:0000256" key="3">
    <source>
        <dbReference type="ARBA" id="ARBA00022553"/>
    </source>
</evidence>
<evidence type="ECO:0000256" key="6">
    <source>
        <dbReference type="ARBA" id="ARBA00022777"/>
    </source>
</evidence>
<dbReference type="OrthoDB" id="9764522at2"/>
<keyword evidence="6" id="KW-0418">Kinase</keyword>
<accession>A0A267MIH6</accession>
<sequence>MRNEEKIQDILFISMTIITITLLHYFTTDTKWDIHDFYRRLYYIPIIVAAFKFRLKGGLLASIFISILYAPHLMIYFGKINIEVLNQIFEIMMFIVIGAITGFLVKSDFNKKKMLEVQIKKLTDLENYTQNILDSITNIFIAVDKDFKIQSINKEGKKLFNLNERYLGKDLRSLFVEYDKVERILINVLNDKKKDLNMETECHSIEGKHIYVKLFAYPLRSITDKVEGVVIVLEDISEIRNLERQVRRAEKLSALGELASGIAHEIRNPLGIIKTISQTIHEDTEDEELEEGLEIIIHEVDRANTVIKSMLDFAKPNIHERKIQSIDRLLENILLITQQYAQKHSVKINYKSRDDVNLFVDAEALKQAFVNIIFNAVQAMPDGGNIHIDLLKEKDWLKISFEDSGIGISKEKIEKIFEPFYTTKDIGTGLGLSITHRIIEEHKGYIAVDSVVGKGTKIDVFLPITIEGGEKHA</sequence>
<proteinExistence type="predicted"/>
<dbReference type="PROSITE" id="PS50109">
    <property type="entry name" value="HIS_KIN"/>
    <property type="match status" value="1"/>
</dbReference>
<dbReference type="SUPFAM" id="SSF55874">
    <property type="entry name" value="ATPase domain of HSP90 chaperone/DNA topoisomerase II/histidine kinase"/>
    <property type="match status" value="1"/>
</dbReference>
<dbReference type="Proteomes" id="UP000216024">
    <property type="component" value="Unassembled WGS sequence"/>
</dbReference>
<evidence type="ECO:0000256" key="7">
    <source>
        <dbReference type="ARBA" id="ARBA00022840"/>
    </source>
</evidence>
<dbReference type="InterPro" id="IPR035965">
    <property type="entry name" value="PAS-like_dom_sf"/>
</dbReference>
<dbReference type="NCBIfam" id="TIGR00229">
    <property type="entry name" value="sensory_box"/>
    <property type="match status" value="1"/>
</dbReference>
<dbReference type="GO" id="GO:0005524">
    <property type="term" value="F:ATP binding"/>
    <property type="evidence" value="ECO:0007669"/>
    <property type="project" value="UniProtKB-KW"/>
</dbReference>
<evidence type="ECO:0000256" key="5">
    <source>
        <dbReference type="ARBA" id="ARBA00022741"/>
    </source>
</evidence>
<dbReference type="GO" id="GO:0000155">
    <property type="term" value="F:phosphorelay sensor kinase activity"/>
    <property type="evidence" value="ECO:0007669"/>
    <property type="project" value="InterPro"/>
</dbReference>
<dbReference type="Pfam" id="PF00512">
    <property type="entry name" value="HisKA"/>
    <property type="match status" value="1"/>
</dbReference>
<dbReference type="RefSeq" id="WP_095134365.1">
    <property type="nucleotide sequence ID" value="NZ_NIBG01000013.1"/>
</dbReference>
<dbReference type="InterPro" id="IPR003661">
    <property type="entry name" value="HisK_dim/P_dom"/>
</dbReference>
<dbReference type="GO" id="GO:0006355">
    <property type="term" value="P:regulation of DNA-templated transcription"/>
    <property type="evidence" value="ECO:0007669"/>
    <property type="project" value="InterPro"/>
</dbReference>
<dbReference type="EMBL" id="NIBG01000013">
    <property type="protein sequence ID" value="PAB58600.1"/>
    <property type="molecule type" value="Genomic_DNA"/>
</dbReference>
<dbReference type="SUPFAM" id="SSF47384">
    <property type="entry name" value="Homodimeric domain of signal transducing histidine kinase"/>
    <property type="match status" value="1"/>
</dbReference>
<dbReference type="PANTHER" id="PTHR43065">
    <property type="entry name" value="SENSOR HISTIDINE KINASE"/>
    <property type="match status" value="1"/>
</dbReference>
<dbReference type="SUPFAM" id="SSF55785">
    <property type="entry name" value="PYP-like sensor domain (PAS domain)"/>
    <property type="match status" value="1"/>
</dbReference>
<protein>
    <recommendedName>
        <fullName evidence="2">histidine kinase</fullName>
        <ecNumber evidence="2">2.7.13.3</ecNumber>
    </recommendedName>
</protein>
<feature type="domain" description="Histidine kinase" evidence="10">
    <location>
        <begin position="261"/>
        <end position="466"/>
    </location>
</feature>
<dbReference type="InterPro" id="IPR036097">
    <property type="entry name" value="HisK_dim/P_sf"/>
</dbReference>
<dbReference type="PRINTS" id="PR00344">
    <property type="entry name" value="BCTRLSENSOR"/>
</dbReference>
<evidence type="ECO:0000256" key="8">
    <source>
        <dbReference type="ARBA" id="ARBA00023012"/>
    </source>
</evidence>
<dbReference type="PROSITE" id="PS50113">
    <property type="entry name" value="PAC"/>
    <property type="match status" value="1"/>
</dbReference>
<dbReference type="Pfam" id="PF00989">
    <property type="entry name" value="PAS"/>
    <property type="match status" value="1"/>
</dbReference>
<dbReference type="Pfam" id="PF02518">
    <property type="entry name" value="HATPase_c"/>
    <property type="match status" value="1"/>
</dbReference>
<gene>
    <name evidence="12" type="ORF">CCE28_14040</name>
</gene>
<feature type="transmembrane region" description="Helical" evidence="9">
    <location>
        <begin position="7"/>
        <end position="25"/>
    </location>
</feature>
<evidence type="ECO:0000259" key="10">
    <source>
        <dbReference type="PROSITE" id="PS50109"/>
    </source>
</evidence>
<name>A0A267MIH6_9FIRM</name>
<dbReference type="InterPro" id="IPR000700">
    <property type="entry name" value="PAS-assoc_C"/>
</dbReference>
<dbReference type="InterPro" id="IPR005467">
    <property type="entry name" value="His_kinase_dom"/>
</dbReference>
<dbReference type="InterPro" id="IPR004358">
    <property type="entry name" value="Sig_transdc_His_kin-like_C"/>
</dbReference>
<keyword evidence="9" id="KW-1133">Transmembrane helix</keyword>
<feature type="domain" description="PAC" evidence="11">
    <location>
        <begin position="196"/>
        <end position="248"/>
    </location>
</feature>
<dbReference type="InterPro" id="IPR013767">
    <property type="entry name" value="PAS_fold"/>
</dbReference>
<dbReference type="CDD" id="cd00082">
    <property type="entry name" value="HisKA"/>
    <property type="match status" value="1"/>
</dbReference>
<keyword evidence="5" id="KW-0547">Nucleotide-binding</keyword>
<dbReference type="SMART" id="SM00388">
    <property type="entry name" value="HisKA"/>
    <property type="match status" value="1"/>
</dbReference>
<dbReference type="PANTHER" id="PTHR43065:SF46">
    <property type="entry name" value="C4-DICARBOXYLATE TRANSPORT SENSOR PROTEIN DCTB"/>
    <property type="match status" value="1"/>
</dbReference>
<keyword evidence="4" id="KW-0808">Transferase</keyword>
<organism evidence="12 13">
    <name type="scientific">Anaeromicrobium sediminis</name>
    <dbReference type="NCBI Taxonomy" id="1478221"/>
    <lineage>
        <taxon>Bacteria</taxon>
        <taxon>Bacillati</taxon>
        <taxon>Bacillota</taxon>
        <taxon>Clostridia</taxon>
        <taxon>Peptostreptococcales</taxon>
        <taxon>Thermotaleaceae</taxon>
        <taxon>Anaeromicrobium</taxon>
    </lineage>
</organism>
<keyword evidence="3" id="KW-0597">Phosphoprotein</keyword>
<evidence type="ECO:0000313" key="12">
    <source>
        <dbReference type="EMBL" id="PAB58600.1"/>
    </source>
</evidence>
<keyword evidence="8" id="KW-0902">Two-component regulatory system</keyword>
<evidence type="ECO:0000256" key="1">
    <source>
        <dbReference type="ARBA" id="ARBA00000085"/>
    </source>
</evidence>
<reference evidence="12 13" key="1">
    <citation type="submission" date="2017-06" db="EMBL/GenBank/DDBJ databases">
        <title>Draft genome sequence of anaerobic fermentative bacterium Anaeromicrobium sediminis DY2726D isolated from West Pacific Ocean sediments.</title>
        <authorList>
            <person name="Zeng X."/>
        </authorList>
    </citation>
    <scope>NUCLEOTIDE SEQUENCE [LARGE SCALE GENOMIC DNA]</scope>
    <source>
        <strain evidence="12 13">DY2726D</strain>
    </source>
</reference>
<keyword evidence="13" id="KW-1185">Reference proteome</keyword>
<keyword evidence="9" id="KW-0472">Membrane</keyword>
<feature type="transmembrane region" description="Helical" evidence="9">
    <location>
        <begin position="84"/>
        <end position="105"/>
    </location>
</feature>
<dbReference type="Gene3D" id="3.30.565.10">
    <property type="entry name" value="Histidine kinase-like ATPase, C-terminal domain"/>
    <property type="match status" value="1"/>
</dbReference>
<dbReference type="AlphaFoldDB" id="A0A267MIH6"/>
<dbReference type="InterPro" id="IPR003594">
    <property type="entry name" value="HATPase_dom"/>
</dbReference>
<dbReference type="Gene3D" id="3.30.450.20">
    <property type="entry name" value="PAS domain"/>
    <property type="match status" value="1"/>
</dbReference>
<comment type="catalytic activity">
    <reaction evidence="1">
        <text>ATP + protein L-histidine = ADP + protein N-phospho-L-histidine.</text>
        <dbReference type="EC" id="2.7.13.3"/>
    </reaction>
</comment>
<dbReference type="Gene3D" id="1.10.287.130">
    <property type="match status" value="1"/>
</dbReference>
<dbReference type="SMART" id="SM00387">
    <property type="entry name" value="HATPase_c"/>
    <property type="match status" value="1"/>
</dbReference>
<dbReference type="InterPro" id="IPR036890">
    <property type="entry name" value="HATPase_C_sf"/>
</dbReference>
<evidence type="ECO:0000256" key="2">
    <source>
        <dbReference type="ARBA" id="ARBA00012438"/>
    </source>
</evidence>
<evidence type="ECO:0000256" key="9">
    <source>
        <dbReference type="SAM" id="Phobius"/>
    </source>
</evidence>
<dbReference type="InterPro" id="IPR000014">
    <property type="entry name" value="PAS"/>
</dbReference>
<dbReference type="EC" id="2.7.13.3" evidence="2"/>
<evidence type="ECO:0000259" key="11">
    <source>
        <dbReference type="PROSITE" id="PS50113"/>
    </source>
</evidence>